<name>D4G7A4_DROME</name>
<dbReference type="EMBL" id="BT122056">
    <property type="protein sequence ID" value="ADD70137.1"/>
    <property type="molecule type" value="mRNA"/>
</dbReference>
<evidence type="ECO:0000313" key="1">
    <source>
        <dbReference type="EMBL" id="ADD70137.1"/>
    </source>
</evidence>
<organism evidence="1">
    <name type="scientific">Drosophila melanogaster</name>
    <name type="common">Fruit fly</name>
    <dbReference type="NCBI Taxonomy" id="7227"/>
    <lineage>
        <taxon>Eukaryota</taxon>
        <taxon>Metazoa</taxon>
        <taxon>Ecdysozoa</taxon>
        <taxon>Arthropoda</taxon>
        <taxon>Hexapoda</taxon>
        <taxon>Insecta</taxon>
        <taxon>Pterygota</taxon>
        <taxon>Neoptera</taxon>
        <taxon>Endopterygota</taxon>
        <taxon>Diptera</taxon>
        <taxon>Brachycera</taxon>
        <taxon>Muscomorpha</taxon>
        <taxon>Ephydroidea</taxon>
        <taxon>Drosophilidae</taxon>
        <taxon>Drosophila</taxon>
        <taxon>Sophophora</taxon>
    </lineage>
</organism>
<accession>D4G7A4</accession>
<protein>
    <submittedName>
        <fullName evidence="1">MIP17806p</fullName>
    </submittedName>
</protein>
<gene>
    <name evidence="1" type="primary">CG42238-RA</name>
</gene>
<sequence length="52" mass="5985">MKRPVGEKFSNRGVVQRTIFNRNGSALERSAEFRIFCVCSGKSDEKLQMFTK</sequence>
<dbReference type="AlphaFoldDB" id="D4G7A4"/>
<proteinExistence type="evidence at transcript level"/>
<reference evidence="1" key="1">
    <citation type="submission" date="2010-03" db="EMBL/GenBank/DDBJ databases">
        <authorList>
            <person name="Carlson J."/>
            <person name="Booth B."/>
            <person name="Frise E."/>
            <person name="Sandler J."/>
            <person name="Wan K."/>
            <person name="Yu C."/>
            <person name="Celniker S."/>
        </authorList>
    </citation>
    <scope>NUCLEOTIDE SEQUENCE</scope>
</reference>